<keyword evidence="4" id="KW-1185">Reference proteome</keyword>
<feature type="domain" description="F-box" evidence="2">
    <location>
        <begin position="68"/>
        <end position="115"/>
    </location>
</feature>
<dbReference type="InterPro" id="IPR032675">
    <property type="entry name" value="LRR_dom_sf"/>
</dbReference>
<dbReference type="InterPro" id="IPR001810">
    <property type="entry name" value="F-box_dom"/>
</dbReference>
<protein>
    <recommendedName>
        <fullName evidence="2">F-box domain-containing protein</fullName>
    </recommendedName>
</protein>
<dbReference type="Proteomes" id="UP001221142">
    <property type="component" value="Unassembled WGS sequence"/>
</dbReference>
<reference evidence="3" key="1">
    <citation type="submission" date="2023-03" db="EMBL/GenBank/DDBJ databases">
        <title>Massive genome expansion in bonnet fungi (Mycena s.s.) driven by repeated elements and novel gene families across ecological guilds.</title>
        <authorList>
            <consortium name="Lawrence Berkeley National Laboratory"/>
            <person name="Harder C.B."/>
            <person name="Miyauchi S."/>
            <person name="Viragh M."/>
            <person name="Kuo A."/>
            <person name="Thoen E."/>
            <person name="Andreopoulos B."/>
            <person name="Lu D."/>
            <person name="Skrede I."/>
            <person name="Drula E."/>
            <person name="Henrissat B."/>
            <person name="Morin E."/>
            <person name="Kohler A."/>
            <person name="Barry K."/>
            <person name="LaButti K."/>
            <person name="Morin E."/>
            <person name="Salamov A."/>
            <person name="Lipzen A."/>
            <person name="Mereny Z."/>
            <person name="Hegedus B."/>
            <person name="Baldrian P."/>
            <person name="Stursova M."/>
            <person name="Weitz H."/>
            <person name="Taylor A."/>
            <person name="Grigoriev I.V."/>
            <person name="Nagy L.G."/>
            <person name="Martin F."/>
            <person name="Kauserud H."/>
        </authorList>
    </citation>
    <scope>NUCLEOTIDE SEQUENCE</scope>
    <source>
        <strain evidence="3">9284</strain>
    </source>
</reference>
<gene>
    <name evidence="3" type="ORF">FB45DRAFT_1125446</name>
</gene>
<dbReference type="EMBL" id="JARKIF010000004">
    <property type="protein sequence ID" value="KAJ7641557.1"/>
    <property type="molecule type" value="Genomic_DNA"/>
</dbReference>
<feature type="coiled-coil region" evidence="1">
    <location>
        <begin position="36"/>
        <end position="70"/>
    </location>
</feature>
<dbReference type="Pfam" id="PF12937">
    <property type="entry name" value="F-box-like"/>
    <property type="match status" value="1"/>
</dbReference>
<dbReference type="SUPFAM" id="SSF52047">
    <property type="entry name" value="RNI-like"/>
    <property type="match status" value="1"/>
</dbReference>
<evidence type="ECO:0000313" key="4">
    <source>
        <dbReference type="Proteomes" id="UP001221142"/>
    </source>
</evidence>
<dbReference type="PROSITE" id="PS50181">
    <property type="entry name" value="FBOX"/>
    <property type="match status" value="1"/>
</dbReference>
<evidence type="ECO:0000313" key="3">
    <source>
        <dbReference type="EMBL" id="KAJ7641557.1"/>
    </source>
</evidence>
<sequence length="449" mass="50763">MADHINLTSTTLDPNDHPLLLRTTSSMSATEIQTHIDQVSLDIERQKQVLKDLERRKSALQRQLNDVRDPMAQLPLEISSEILLECGLQDPTPLMNVCKTWSEIVVSTPALWAKIRIEFPCAEGFRRRLGRWLERAGSRPLRFTLPGFIDEDIFALVRERFEQVEHLVIRHGQHTLADQRHGHVYTYTVSELLHRDPGSLPSLKTLNIAVGSSNFSSASLVRLSRSSPNLVELVLEGGELTYVPDEDIPGQGFLPELRYLGWWNEGIPGGRDAILRKITAPRLEALTLSSISANPDHTYLLSFIQRSSPPIRDLIVACPFSFGDIQASLVLLTLTLTHLEIWWPRPEVMEPLFTALLPPSPLLPNLRTLHFHIGYFHSESWEDWSRLVRNLPGHCEKRPDIRVGFFLSPTTSPAPQIRAAFKELSQSYGIGVFLTSRTGDGLRDIRPIV</sequence>
<dbReference type="AlphaFoldDB" id="A0AAD7C850"/>
<name>A0AAD7C850_9AGAR</name>
<comment type="caution">
    <text evidence="3">The sequence shown here is derived from an EMBL/GenBank/DDBJ whole genome shotgun (WGS) entry which is preliminary data.</text>
</comment>
<dbReference type="Gene3D" id="1.20.1280.50">
    <property type="match status" value="1"/>
</dbReference>
<accession>A0AAD7C850</accession>
<dbReference type="SUPFAM" id="SSF81383">
    <property type="entry name" value="F-box domain"/>
    <property type="match status" value="1"/>
</dbReference>
<dbReference type="InterPro" id="IPR036047">
    <property type="entry name" value="F-box-like_dom_sf"/>
</dbReference>
<organism evidence="3 4">
    <name type="scientific">Roridomyces roridus</name>
    <dbReference type="NCBI Taxonomy" id="1738132"/>
    <lineage>
        <taxon>Eukaryota</taxon>
        <taxon>Fungi</taxon>
        <taxon>Dikarya</taxon>
        <taxon>Basidiomycota</taxon>
        <taxon>Agaricomycotina</taxon>
        <taxon>Agaricomycetes</taxon>
        <taxon>Agaricomycetidae</taxon>
        <taxon>Agaricales</taxon>
        <taxon>Marasmiineae</taxon>
        <taxon>Mycenaceae</taxon>
        <taxon>Roridomyces</taxon>
    </lineage>
</organism>
<evidence type="ECO:0000259" key="2">
    <source>
        <dbReference type="PROSITE" id="PS50181"/>
    </source>
</evidence>
<proteinExistence type="predicted"/>
<evidence type="ECO:0000256" key="1">
    <source>
        <dbReference type="SAM" id="Coils"/>
    </source>
</evidence>
<keyword evidence="1" id="KW-0175">Coiled coil</keyword>
<dbReference type="Gene3D" id="3.80.10.10">
    <property type="entry name" value="Ribonuclease Inhibitor"/>
    <property type="match status" value="1"/>
</dbReference>